<accession>A0A556MYE5</accession>
<evidence type="ECO:0000313" key="2">
    <source>
        <dbReference type="Proteomes" id="UP000316008"/>
    </source>
</evidence>
<reference evidence="1 2" key="1">
    <citation type="submission" date="2019-07" db="EMBL/GenBank/DDBJ databases">
        <authorList>
            <person name="Huq M.A."/>
        </authorList>
    </citation>
    <scope>NUCLEOTIDE SEQUENCE [LARGE SCALE GENOMIC DNA]</scope>
    <source>
        <strain evidence="1 2">MAH-3</strain>
    </source>
</reference>
<dbReference type="RefSeq" id="WP_144333059.1">
    <property type="nucleotide sequence ID" value="NZ_VLPL01000004.1"/>
</dbReference>
<protein>
    <submittedName>
        <fullName evidence="1">Uncharacterized protein</fullName>
    </submittedName>
</protein>
<comment type="caution">
    <text evidence="1">The sequence shown here is derived from an EMBL/GenBank/DDBJ whole genome shotgun (WGS) entry which is preliminary data.</text>
</comment>
<dbReference type="EMBL" id="VLPL01000004">
    <property type="protein sequence ID" value="TSJ44940.1"/>
    <property type="molecule type" value="Genomic_DNA"/>
</dbReference>
<gene>
    <name evidence="1" type="ORF">FO442_10105</name>
</gene>
<organism evidence="1 2">
    <name type="scientific">Fluviicola chungangensis</name>
    <dbReference type="NCBI Taxonomy" id="2597671"/>
    <lineage>
        <taxon>Bacteria</taxon>
        <taxon>Pseudomonadati</taxon>
        <taxon>Bacteroidota</taxon>
        <taxon>Flavobacteriia</taxon>
        <taxon>Flavobacteriales</taxon>
        <taxon>Crocinitomicaceae</taxon>
        <taxon>Fluviicola</taxon>
    </lineage>
</organism>
<dbReference type="AlphaFoldDB" id="A0A556MYE5"/>
<sequence length="98" mass="11368">MINKKGKRKIVFEGETYYWFVKKESEADFLSIGSEDKSTLILYHINQINDEFIHPKIAVLQSEKMSPGAYSFFPPLSDESISGSTVRAILNWYFIQVR</sequence>
<keyword evidence="2" id="KW-1185">Reference proteome</keyword>
<evidence type="ECO:0000313" key="1">
    <source>
        <dbReference type="EMBL" id="TSJ44940.1"/>
    </source>
</evidence>
<proteinExistence type="predicted"/>
<dbReference type="Proteomes" id="UP000316008">
    <property type="component" value="Unassembled WGS sequence"/>
</dbReference>
<name>A0A556MYE5_9FLAO</name>